<dbReference type="SMART" id="SM00333">
    <property type="entry name" value="TUDOR"/>
    <property type="match status" value="1"/>
</dbReference>
<keyword evidence="6" id="KW-0539">Nucleus</keyword>
<organism evidence="10 11">
    <name type="scientific">Glossina pallidipes</name>
    <name type="common">Tsetse fly</name>
    <dbReference type="NCBI Taxonomy" id="7398"/>
    <lineage>
        <taxon>Eukaryota</taxon>
        <taxon>Metazoa</taxon>
        <taxon>Ecdysozoa</taxon>
        <taxon>Arthropoda</taxon>
        <taxon>Hexapoda</taxon>
        <taxon>Insecta</taxon>
        <taxon>Pterygota</taxon>
        <taxon>Neoptera</taxon>
        <taxon>Endopterygota</taxon>
        <taxon>Diptera</taxon>
        <taxon>Brachycera</taxon>
        <taxon>Muscomorpha</taxon>
        <taxon>Hippoboscoidea</taxon>
        <taxon>Glossinidae</taxon>
        <taxon>Glossina</taxon>
    </lineage>
</organism>
<evidence type="ECO:0000313" key="10">
    <source>
        <dbReference type="EnsemblMetazoa" id="GPAI036496-PA"/>
    </source>
</evidence>
<dbReference type="Pfam" id="PF20635">
    <property type="entry name" value="SMN_YG-box"/>
    <property type="match status" value="1"/>
</dbReference>
<keyword evidence="4" id="KW-0507">mRNA processing</keyword>
<dbReference type="AlphaFoldDB" id="A0A1B0A7A5"/>
<dbReference type="Proteomes" id="UP000092445">
    <property type="component" value="Unassembled WGS sequence"/>
</dbReference>
<evidence type="ECO:0000259" key="9">
    <source>
        <dbReference type="PROSITE" id="PS50304"/>
    </source>
</evidence>
<evidence type="ECO:0000256" key="8">
    <source>
        <dbReference type="SAM" id="MobiDB-lite"/>
    </source>
</evidence>
<protein>
    <recommendedName>
        <fullName evidence="9">Tudor domain-containing protein</fullName>
    </recommendedName>
</protein>
<dbReference type="EnsemblMetazoa" id="GPAI036496-RA">
    <property type="protein sequence ID" value="GPAI036496-PA"/>
    <property type="gene ID" value="GPAI036496"/>
</dbReference>
<dbReference type="PROSITE" id="PS50304">
    <property type="entry name" value="TUDOR"/>
    <property type="match status" value="1"/>
</dbReference>
<dbReference type="GO" id="GO:0003723">
    <property type="term" value="F:RNA binding"/>
    <property type="evidence" value="ECO:0007669"/>
    <property type="project" value="InterPro"/>
</dbReference>
<evidence type="ECO:0000256" key="6">
    <source>
        <dbReference type="ARBA" id="ARBA00023242"/>
    </source>
</evidence>
<evidence type="ECO:0000256" key="7">
    <source>
        <dbReference type="ARBA" id="ARBA00034695"/>
    </source>
</evidence>
<dbReference type="STRING" id="7398.A0A1B0A7A5"/>
<dbReference type="GO" id="GO:0030018">
    <property type="term" value="C:Z disc"/>
    <property type="evidence" value="ECO:0007669"/>
    <property type="project" value="UniProtKB-SubCell"/>
</dbReference>
<comment type="subcellular location">
    <subcellularLocation>
        <location evidence="1">Cytoplasm</location>
        <location evidence="1">Myofibril</location>
        <location evidence="1">Sarcomere</location>
        <location evidence="1">Z line</location>
    </subcellularLocation>
    <subcellularLocation>
        <location evidence="2">Nucleus</location>
        <location evidence="2">Cajal body</location>
    </subcellularLocation>
    <subcellularLocation>
        <location evidence="7">Nucleus</location>
        <location evidence="7">Gem</location>
    </subcellularLocation>
</comment>
<dbReference type="Gene3D" id="3.40.190.10">
    <property type="entry name" value="Periplasmic binding protein-like II"/>
    <property type="match status" value="1"/>
</dbReference>
<dbReference type="Pfam" id="PF20636">
    <property type="entry name" value="SMN_G2-BD"/>
    <property type="match status" value="1"/>
</dbReference>
<feature type="domain" description="Tudor" evidence="9">
    <location>
        <begin position="74"/>
        <end position="133"/>
    </location>
</feature>
<dbReference type="VEuPathDB" id="VectorBase:GPAI036496"/>
<evidence type="ECO:0000313" key="11">
    <source>
        <dbReference type="Proteomes" id="UP000092445"/>
    </source>
</evidence>
<comment type="similarity">
    <text evidence="3">Belongs to the SMN family.</text>
</comment>
<keyword evidence="5" id="KW-0508">mRNA splicing</keyword>
<dbReference type="Gene3D" id="2.30.30.140">
    <property type="match status" value="1"/>
</dbReference>
<proteinExistence type="inferred from homology"/>
<name>A0A1B0A7A5_GLOPL</name>
<dbReference type="PANTHER" id="PTHR39267:SF1">
    <property type="entry name" value="SURVIVAL MOTOR NEURON PROTEIN"/>
    <property type="match status" value="1"/>
</dbReference>
<dbReference type="InterPro" id="IPR047313">
    <property type="entry name" value="SMN_C"/>
</dbReference>
<dbReference type="PANTHER" id="PTHR39267">
    <property type="entry name" value="SURVIVAL MOTOR NEURON-LIKE PROTEIN 1"/>
    <property type="match status" value="1"/>
</dbReference>
<dbReference type="GO" id="GO:0015030">
    <property type="term" value="C:Cajal body"/>
    <property type="evidence" value="ECO:0007669"/>
    <property type="project" value="UniProtKB-SubCell"/>
</dbReference>
<dbReference type="InterPro" id="IPR002999">
    <property type="entry name" value="Tudor"/>
</dbReference>
<dbReference type="InterPro" id="IPR040424">
    <property type="entry name" value="Smn1"/>
</dbReference>
<dbReference type="GO" id="GO:0097504">
    <property type="term" value="C:Gemini of Cajal bodies"/>
    <property type="evidence" value="ECO:0007669"/>
    <property type="project" value="UniProtKB-SubCell"/>
</dbReference>
<keyword evidence="11" id="KW-1185">Reference proteome</keyword>
<dbReference type="InterPro" id="IPR049481">
    <property type="entry name" value="SMN_G2-BD"/>
</dbReference>
<dbReference type="GO" id="GO:0006397">
    <property type="term" value="P:mRNA processing"/>
    <property type="evidence" value="ECO:0007669"/>
    <property type="project" value="UniProtKB-KW"/>
</dbReference>
<evidence type="ECO:0000256" key="3">
    <source>
        <dbReference type="ARBA" id="ARBA00005371"/>
    </source>
</evidence>
<reference evidence="11" key="1">
    <citation type="submission" date="2014-03" db="EMBL/GenBank/DDBJ databases">
        <authorList>
            <person name="Aksoy S."/>
            <person name="Warren W."/>
            <person name="Wilson R.K."/>
        </authorList>
    </citation>
    <scope>NUCLEOTIDE SEQUENCE [LARGE SCALE GENOMIC DNA]</scope>
    <source>
        <strain evidence="11">IAEA</strain>
    </source>
</reference>
<evidence type="ECO:0000256" key="4">
    <source>
        <dbReference type="ARBA" id="ARBA00022664"/>
    </source>
</evidence>
<evidence type="ECO:0000256" key="1">
    <source>
        <dbReference type="ARBA" id="ARBA00004216"/>
    </source>
</evidence>
<dbReference type="Pfam" id="PF06003">
    <property type="entry name" value="SMN_Tudor"/>
    <property type="match status" value="1"/>
</dbReference>
<dbReference type="GO" id="GO:0008380">
    <property type="term" value="P:RNA splicing"/>
    <property type="evidence" value="ECO:0007669"/>
    <property type="project" value="UniProtKB-KW"/>
</dbReference>
<reference evidence="10" key="2">
    <citation type="submission" date="2020-05" db="UniProtKB">
        <authorList>
            <consortium name="EnsemblMetazoa"/>
        </authorList>
    </citation>
    <scope>IDENTIFICATION</scope>
    <source>
        <strain evidence="10">IAEA</strain>
    </source>
</reference>
<dbReference type="CDD" id="cd22852">
    <property type="entry name" value="SMN_C"/>
    <property type="match status" value="1"/>
</dbReference>
<evidence type="ECO:0000256" key="2">
    <source>
        <dbReference type="ARBA" id="ARBA00004408"/>
    </source>
</evidence>
<dbReference type="SUPFAM" id="SSF63748">
    <property type="entry name" value="Tudor/PWWP/MBT"/>
    <property type="match status" value="1"/>
</dbReference>
<sequence>MSTKKTNLEQAEKVEDTWDDTLLIKAYDHSVKLAREELARRIALSTSKFSINQDDASKSTSEIEEMMYNISEIKYKVGDYVRATYDDGKDYEAKILSINSKAGTCILKYIGYDNQQEVHVCDLVPSWGKKVRRLQFSKSKIDESSDYFQKSSSVGKNLKKESNKKNTITVPPPPPIPPMITSGKKSEDSEHLSAMLMSWYMSGYYTGVYQASEQLLKCDLTRKNLKNDTVRIRHHNNYLVLSHFEAFVQH</sequence>
<dbReference type="InterPro" id="IPR010304">
    <property type="entry name" value="SMN_Tudor"/>
</dbReference>
<evidence type="ECO:0000256" key="5">
    <source>
        <dbReference type="ARBA" id="ARBA00023187"/>
    </source>
</evidence>
<feature type="region of interest" description="Disordered" evidence="8">
    <location>
        <begin position="152"/>
        <end position="185"/>
    </location>
</feature>
<accession>A0A1B0A7A5</accession>